<dbReference type="Proteomes" id="UP000322084">
    <property type="component" value="Unassembled WGS sequence"/>
</dbReference>
<protein>
    <recommendedName>
        <fullName evidence="1">SAF domain-containing protein</fullName>
    </recommendedName>
</protein>
<evidence type="ECO:0000313" key="2">
    <source>
        <dbReference type="EMBL" id="GEQ97958.1"/>
    </source>
</evidence>
<sequence length="294" mass="31176">MPMRSIILVIVAIVLAGATALLARSLLSSNGTEQQTATEKPVETTKVLVAATQLGIGKIIARDDFQWQSWPDERLHDSYLVNGLVNAEEFVGHVVRTAVRAGEPITRAQLVAPGAQGFLAAALTPGMRAVTVPINNISGVAGFIFPGDRVDLIMNHEITDSEGNNRTASETVMENLRILAIDTRTNNAPSEDGTAPSPQVGSTATLEVTPKIAEKITVVTSIGSLTLSLRSLAGDSEDGTLASFAPNDAVKSHTWDADVSHLLPTVDPNKDKNMVHLSRGEEISVLAFPKESGQ</sequence>
<dbReference type="RefSeq" id="WP_150000338.1">
    <property type="nucleotide sequence ID" value="NZ_BKCL01000004.1"/>
</dbReference>
<organism evidence="2 3">
    <name type="scientific">Iodidimonas gelatinilytica</name>
    <dbReference type="NCBI Taxonomy" id="1236966"/>
    <lineage>
        <taxon>Bacteria</taxon>
        <taxon>Pseudomonadati</taxon>
        <taxon>Pseudomonadota</taxon>
        <taxon>Alphaproteobacteria</taxon>
        <taxon>Iodidimonadales</taxon>
        <taxon>Iodidimonadaceae</taxon>
        <taxon>Iodidimonas</taxon>
    </lineage>
</organism>
<accession>A0A5A7MSG7</accession>
<dbReference type="SMART" id="SM00858">
    <property type="entry name" value="SAF"/>
    <property type="match status" value="1"/>
</dbReference>
<dbReference type="InterPro" id="IPR013974">
    <property type="entry name" value="SAF"/>
</dbReference>
<evidence type="ECO:0000313" key="3">
    <source>
        <dbReference type="Proteomes" id="UP000322084"/>
    </source>
</evidence>
<dbReference type="Pfam" id="PF08666">
    <property type="entry name" value="SAF"/>
    <property type="match status" value="1"/>
</dbReference>
<comment type="caution">
    <text evidence="2">The sequence shown here is derived from an EMBL/GenBank/DDBJ whole genome shotgun (WGS) entry which is preliminary data.</text>
</comment>
<dbReference type="InterPro" id="IPR017592">
    <property type="entry name" value="Pilus_assmbl_Flp-typ_CpaB"/>
</dbReference>
<dbReference type="InterPro" id="IPR031571">
    <property type="entry name" value="RcpC_dom"/>
</dbReference>
<dbReference type="EMBL" id="BKCL01000004">
    <property type="protein sequence ID" value="GEQ97958.1"/>
    <property type="molecule type" value="Genomic_DNA"/>
</dbReference>
<dbReference type="Gene3D" id="3.90.1210.10">
    <property type="entry name" value="Antifreeze-like/N-acetylneuraminic acid synthase C-terminal domain"/>
    <property type="match status" value="1"/>
</dbReference>
<name>A0A5A7MSG7_9PROT</name>
<dbReference type="Pfam" id="PF16976">
    <property type="entry name" value="RcpC"/>
    <property type="match status" value="1"/>
</dbReference>
<dbReference type="CDD" id="cd11614">
    <property type="entry name" value="SAF_CpaB_FlgA_like"/>
    <property type="match status" value="1"/>
</dbReference>
<dbReference type="NCBIfam" id="TIGR03177">
    <property type="entry name" value="pilus_cpaB"/>
    <property type="match status" value="1"/>
</dbReference>
<dbReference type="AlphaFoldDB" id="A0A5A7MSG7"/>
<proteinExistence type="predicted"/>
<reference evidence="2 3" key="1">
    <citation type="submission" date="2019-09" db="EMBL/GenBank/DDBJ databases">
        <title>NBRP : Genome information of microbial organism related human and environment.</title>
        <authorList>
            <person name="Hattori M."/>
            <person name="Oshima K."/>
            <person name="Inaba H."/>
            <person name="Suda W."/>
            <person name="Sakamoto M."/>
            <person name="Iino T."/>
            <person name="Kitahara M."/>
            <person name="Oshida Y."/>
            <person name="Iida T."/>
            <person name="Kudo T."/>
            <person name="Itoh T."/>
            <person name="Ohkuma M."/>
        </authorList>
    </citation>
    <scope>NUCLEOTIDE SEQUENCE [LARGE SCALE GENOMIC DNA]</scope>
    <source>
        <strain evidence="2 3">Hi-2</strain>
    </source>
</reference>
<evidence type="ECO:0000259" key="1">
    <source>
        <dbReference type="SMART" id="SM00858"/>
    </source>
</evidence>
<feature type="domain" description="SAF" evidence="1">
    <location>
        <begin position="45"/>
        <end position="111"/>
    </location>
</feature>
<gene>
    <name evidence="2" type="ORF">JCM17844_15950</name>
</gene>